<feature type="active site" description="Proton donor/acceptor" evidence="7">
    <location>
        <position position="194"/>
    </location>
</feature>
<dbReference type="Pfam" id="PF01177">
    <property type="entry name" value="Asp_Glu_race"/>
    <property type="match status" value="1"/>
</dbReference>
<comment type="function">
    <text evidence="7">Provides the (R)-glutamate required for cell wall biosynthesis.</text>
</comment>
<evidence type="ECO:0000256" key="6">
    <source>
        <dbReference type="ARBA" id="ARBA00023316"/>
    </source>
</evidence>
<dbReference type="Gene3D" id="3.40.50.1860">
    <property type="match status" value="2"/>
</dbReference>
<comment type="caution">
    <text evidence="8">The sequence shown here is derived from an EMBL/GenBank/DDBJ whole genome shotgun (WGS) entry which is preliminary data.</text>
</comment>
<keyword evidence="4 7" id="KW-0573">Peptidoglycan synthesis</keyword>
<dbReference type="GO" id="GO:0008881">
    <property type="term" value="F:glutamate racemase activity"/>
    <property type="evidence" value="ECO:0007669"/>
    <property type="project" value="UniProtKB-UniRule"/>
</dbReference>
<dbReference type="GO" id="GO:0009252">
    <property type="term" value="P:peptidoglycan biosynthetic process"/>
    <property type="evidence" value="ECO:0007669"/>
    <property type="project" value="UniProtKB-UniRule"/>
</dbReference>
<reference evidence="8 9" key="2">
    <citation type="journal article" date="2015" name="BMC Genomics">
        <title>Analysis of three genomes within the thermophilic bacterial species Caldanaerobacter subterraneus with a focus on carbon monoxide dehydrogenase evolution and hydrolase diversity.</title>
        <authorList>
            <person name="Sant'Anna F.H."/>
            <person name="Lebedinsky A.V."/>
            <person name="Sokolova T.G."/>
            <person name="Robb F.T."/>
            <person name="Gonzalez J.M."/>
        </authorList>
    </citation>
    <scope>NUCLEOTIDE SEQUENCE [LARGE SCALE GENOMIC DNA]</scope>
    <source>
        <strain evidence="8 9">DSM 12653</strain>
    </source>
</reference>
<evidence type="ECO:0000256" key="5">
    <source>
        <dbReference type="ARBA" id="ARBA00023235"/>
    </source>
</evidence>
<dbReference type="PANTHER" id="PTHR21198:SF2">
    <property type="entry name" value="GLUTAMATE RACEMASE"/>
    <property type="match status" value="1"/>
</dbReference>
<keyword evidence="3 7" id="KW-0133">Cell shape</keyword>
<dbReference type="EMBL" id="ABXP02000026">
    <property type="protein sequence ID" value="KKC30775.1"/>
    <property type="molecule type" value="Genomic_DNA"/>
</dbReference>
<accession>B7R5Y9</accession>
<feature type="active site" description="Proton donor/acceptor" evidence="7">
    <location>
        <position position="86"/>
    </location>
</feature>
<dbReference type="PROSITE" id="PS00924">
    <property type="entry name" value="ASP_GLU_RACEMASE_2"/>
    <property type="match status" value="1"/>
</dbReference>
<feature type="binding site" evidence="7">
    <location>
        <begin position="23"/>
        <end position="24"/>
    </location>
    <ligand>
        <name>substrate</name>
    </ligand>
</feature>
<dbReference type="InterPro" id="IPR033134">
    <property type="entry name" value="Asp/Glu_racemase_AS_2"/>
</dbReference>
<name>B7R5Y9_9THEO</name>
<proteinExistence type="inferred from homology"/>
<dbReference type="GO" id="GO:0008360">
    <property type="term" value="P:regulation of cell shape"/>
    <property type="evidence" value="ECO:0007669"/>
    <property type="project" value="UniProtKB-KW"/>
</dbReference>
<protein>
    <recommendedName>
        <fullName evidence="2 7">Glutamate racemase</fullName>
        <ecNumber evidence="2 7">5.1.1.3</ecNumber>
    </recommendedName>
</protein>
<dbReference type="HAMAP" id="MF_00258">
    <property type="entry name" value="Glu_racemase"/>
    <property type="match status" value="1"/>
</dbReference>
<dbReference type="GO" id="GO:0071555">
    <property type="term" value="P:cell wall organization"/>
    <property type="evidence" value="ECO:0007669"/>
    <property type="project" value="UniProtKB-KW"/>
</dbReference>
<dbReference type="UniPathway" id="UPA00219"/>
<dbReference type="InterPro" id="IPR015942">
    <property type="entry name" value="Asp/Glu/hydantoin_racemase"/>
</dbReference>
<feature type="binding site" evidence="7">
    <location>
        <begin position="87"/>
        <end position="88"/>
    </location>
    <ligand>
        <name>substrate</name>
    </ligand>
</feature>
<evidence type="ECO:0000256" key="3">
    <source>
        <dbReference type="ARBA" id="ARBA00022960"/>
    </source>
</evidence>
<evidence type="ECO:0000313" key="8">
    <source>
        <dbReference type="EMBL" id="KKC30775.1"/>
    </source>
</evidence>
<organism evidence="8 9">
    <name type="scientific">Caldanaerobacter subterraneus subsp. pacificus DSM 12653</name>
    <dbReference type="NCBI Taxonomy" id="391606"/>
    <lineage>
        <taxon>Bacteria</taxon>
        <taxon>Bacillati</taxon>
        <taxon>Bacillota</taxon>
        <taxon>Clostridia</taxon>
        <taxon>Thermoanaerobacterales</taxon>
        <taxon>Thermoanaerobacteraceae</taxon>
        <taxon>Caldanaerobacter</taxon>
    </lineage>
</organism>
<dbReference type="SUPFAM" id="SSF53681">
    <property type="entry name" value="Aspartate/glutamate racemase"/>
    <property type="match status" value="2"/>
</dbReference>
<keyword evidence="5 7" id="KW-0413">Isomerase</keyword>
<gene>
    <name evidence="7" type="primary">murI</name>
    <name evidence="8" type="ORF">CDSM653_00199</name>
</gene>
<dbReference type="Proteomes" id="UP000010146">
    <property type="component" value="Unassembled WGS sequence"/>
</dbReference>
<dbReference type="AlphaFoldDB" id="B7R5Y9"/>
<dbReference type="InterPro" id="IPR004391">
    <property type="entry name" value="Glu_race"/>
</dbReference>
<reference evidence="8 9" key="1">
    <citation type="submission" date="2008-07" db="EMBL/GenBank/DDBJ databases">
        <authorList>
            <person name="Gonzalez J."/>
            <person name="Sokolova T."/>
            <person name="Ferriera S."/>
            <person name="Johnson J."/>
            <person name="Kravitz S."/>
            <person name="Beeson K."/>
            <person name="Sutton G."/>
            <person name="Rogers Y.-H."/>
            <person name="Friedman R."/>
            <person name="Frazier M."/>
            <person name="Venter J.C."/>
        </authorList>
    </citation>
    <scope>NUCLEOTIDE SEQUENCE [LARGE SCALE GENOMIC DNA]</scope>
    <source>
        <strain evidence="8 9">DSM 12653</strain>
    </source>
</reference>
<keyword evidence="6 7" id="KW-0961">Cell wall biogenesis/degradation</keyword>
<comment type="catalytic activity">
    <reaction evidence="1 7">
        <text>L-glutamate = D-glutamate</text>
        <dbReference type="Rhea" id="RHEA:12813"/>
        <dbReference type="ChEBI" id="CHEBI:29985"/>
        <dbReference type="ChEBI" id="CHEBI:29986"/>
        <dbReference type="EC" id="5.1.1.3"/>
    </reaction>
</comment>
<dbReference type="NCBIfam" id="TIGR00067">
    <property type="entry name" value="glut_race"/>
    <property type="match status" value="1"/>
</dbReference>
<dbReference type="PANTHER" id="PTHR21198">
    <property type="entry name" value="GLUTAMATE RACEMASE"/>
    <property type="match status" value="1"/>
</dbReference>
<sequence>MQKKYFKQKVVEMDKNGPIGVIDSGVGGITVLKRLLEILPEEDYIYFGDTLRVPYGNRPKEEIEKFTREIVNYLKKQKVKAVVIACNTICSSINKNDYEILMFGILEAGIKSAVEATSNGRIGVIATKRTVESEAYLKGIKRLNRNAMVFQKACPELVLIVENGFYEASSIYTAVKKCTEEFLEKDIDTLVLGCTHFPILLPFIERVVDNKVTVVDPAIKLAHEVKKYLVENNLVKDKKGGQIRFLVTGEKENFIKVAGTFLNDKHIDVLRIAIEELK</sequence>
<evidence type="ECO:0000256" key="2">
    <source>
        <dbReference type="ARBA" id="ARBA00013090"/>
    </source>
</evidence>
<dbReference type="InterPro" id="IPR001920">
    <property type="entry name" value="Asp/Glu_race"/>
</dbReference>
<evidence type="ECO:0000256" key="7">
    <source>
        <dbReference type="HAMAP-Rule" id="MF_00258"/>
    </source>
</evidence>
<evidence type="ECO:0000256" key="1">
    <source>
        <dbReference type="ARBA" id="ARBA00001602"/>
    </source>
</evidence>
<reference evidence="9" key="3">
    <citation type="submission" date="2015-02" db="EMBL/GenBank/DDBJ databases">
        <title>Genome analysis of three genomes within the thermophilic hydrogenogenic bacterial species Caldanaerobacter subterraneus.</title>
        <authorList>
            <person name="Sant'Anna F.H."/>
            <person name="Lebedinsky A."/>
            <person name="Sokolova T."/>
            <person name="Robb F.T."/>
            <person name="Gonzalez J.M."/>
        </authorList>
    </citation>
    <scope>NUCLEOTIDE SEQUENCE [LARGE SCALE GENOMIC DNA]</scope>
    <source>
        <strain evidence="9">DSM 12653</strain>
    </source>
</reference>
<dbReference type="EC" id="5.1.1.3" evidence="2 7"/>
<evidence type="ECO:0000256" key="4">
    <source>
        <dbReference type="ARBA" id="ARBA00022984"/>
    </source>
</evidence>
<evidence type="ECO:0000313" key="9">
    <source>
        <dbReference type="Proteomes" id="UP000010146"/>
    </source>
</evidence>
<feature type="binding site" evidence="7">
    <location>
        <begin position="55"/>
        <end position="56"/>
    </location>
    <ligand>
        <name>substrate</name>
    </ligand>
</feature>
<comment type="pathway">
    <text evidence="7">Cell wall biogenesis; peptidoglycan biosynthesis.</text>
</comment>
<dbReference type="FunFam" id="3.40.50.1860:FF:000001">
    <property type="entry name" value="Glutamate racemase"/>
    <property type="match status" value="1"/>
</dbReference>
<comment type="similarity">
    <text evidence="7">Belongs to the aspartate/glutamate racemases family.</text>
</comment>
<feature type="binding site" evidence="7">
    <location>
        <begin position="195"/>
        <end position="196"/>
    </location>
    <ligand>
        <name>substrate</name>
    </ligand>
</feature>